<dbReference type="OMA" id="CKIDANH"/>
<evidence type="ECO:0000313" key="6">
    <source>
        <dbReference type="Proteomes" id="UP000574390"/>
    </source>
</evidence>
<proteinExistence type="predicted"/>
<feature type="compositionally biased region" description="Low complexity" evidence="1">
    <location>
        <begin position="145"/>
        <end position="158"/>
    </location>
</feature>
<evidence type="ECO:0000313" key="5">
    <source>
        <dbReference type="Proteomes" id="UP000553632"/>
    </source>
</evidence>
<organism evidence="4 6">
    <name type="scientific">Perkinsus olseni</name>
    <name type="common">Perkinsus atlanticus</name>
    <dbReference type="NCBI Taxonomy" id="32597"/>
    <lineage>
        <taxon>Eukaryota</taxon>
        <taxon>Sar</taxon>
        <taxon>Alveolata</taxon>
        <taxon>Perkinsozoa</taxon>
        <taxon>Perkinsea</taxon>
        <taxon>Perkinsida</taxon>
        <taxon>Perkinsidae</taxon>
        <taxon>Perkinsus</taxon>
    </lineage>
</organism>
<comment type="caution">
    <text evidence="4">The sequence shown here is derived from an EMBL/GenBank/DDBJ whole genome shotgun (WGS) entry which is preliminary data.</text>
</comment>
<evidence type="ECO:0000313" key="4">
    <source>
        <dbReference type="EMBL" id="KAF4746642.1"/>
    </source>
</evidence>
<feature type="signal peptide" evidence="2">
    <location>
        <begin position="1"/>
        <end position="15"/>
    </location>
</feature>
<dbReference type="EMBL" id="JABANM010005997">
    <property type="protein sequence ID" value="KAF4746642.1"/>
    <property type="molecule type" value="Genomic_DNA"/>
</dbReference>
<dbReference type="EMBL" id="JABANO010035406">
    <property type="protein sequence ID" value="KAF4703555.1"/>
    <property type="molecule type" value="Genomic_DNA"/>
</dbReference>
<keyword evidence="2" id="KW-0732">Signal</keyword>
<evidence type="ECO:0000256" key="2">
    <source>
        <dbReference type="SAM" id="SignalP"/>
    </source>
</evidence>
<accession>A0A7J6TPS5</accession>
<sequence>MRLLLSLPLLHLGRCQNVSTTAPMSTTTGPPRDYCPDGFCIDNRVVGSVSSLQCIYPSPEELGKCWDDYCVDEAQHLNTSVQGAYCKDWQNPAGRVCYPLSNLTCYCKELRQIAPIVSSPGQQPPGWVSVDCVYPSTSPPPPSPSTSTGRPDSPSPGGDANRIGVGSIASLLVAALYLYV</sequence>
<feature type="chain" id="PRO_5036400772" evidence="2">
    <location>
        <begin position="16"/>
        <end position="180"/>
    </location>
</feature>
<keyword evidence="5" id="KW-1185">Reference proteome</keyword>
<reference evidence="5 6" key="1">
    <citation type="submission" date="2020-04" db="EMBL/GenBank/DDBJ databases">
        <title>Perkinsus olseni comparative genomics.</title>
        <authorList>
            <person name="Bogema D.R."/>
        </authorList>
    </citation>
    <scope>NUCLEOTIDE SEQUENCE [LARGE SCALE GENOMIC DNA]</scope>
    <source>
        <strain evidence="4">ATCC PRA-205</strain>
        <strain evidence="3 5">ATCC PRA-207</strain>
    </source>
</reference>
<name>A0A7J6TPS5_PEROL</name>
<dbReference type="Proteomes" id="UP000553632">
    <property type="component" value="Unassembled WGS sequence"/>
</dbReference>
<evidence type="ECO:0000313" key="3">
    <source>
        <dbReference type="EMBL" id="KAF4703555.1"/>
    </source>
</evidence>
<evidence type="ECO:0000256" key="1">
    <source>
        <dbReference type="SAM" id="MobiDB-lite"/>
    </source>
</evidence>
<gene>
    <name evidence="4" type="ORF">FOZ62_003796</name>
    <name evidence="3" type="ORF">FOZ63_026153</name>
</gene>
<dbReference type="Proteomes" id="UP000574390">
    <property type="component" value="Unassembled WGS sequence"/>
</dbReference>
<dbReference type="AlphaFoldDB" id="A0A7J6TPS5"/>
<feature type="region of interest" description="Disordered" evidence="1">
    <location>
        <begin position="136"/>
        <end position="161"/>
    </location>
</feature>
<protein>
    <submittedName>
        <fullName evidence="4">Uncharacterized protein</fullName>
    </submittedName>
</protein>